<dbReference type="STRING" id="1202772.A0A1V9Z3D6"/>
<accession>A0A1V9Z3D6</accession>
<comment type="similarity">
    <text evidence="1">Belongs to the tRNA pseudouridine synthase TruA family.</text>
</comment>
<dbReference type="GO" id="GO:0009982">
    <property type="term" value="F:pseudouridine synthase activity"/>
    <property type="evidence" value="ECO:0007669"/>
    <property type="project" value="InterPro"/>
</dbReference>
<dbReference type="InterPro" id="IPR007110">
    <property type="entry name" value="Ig-like_dom"/>
</dbReference>
<dbReference type="InterPro" id="IPR000906">
    <property type="entry name" value="ZU5_dom"/>
</dbReference>
<evidence type="ECO:0000256" key="5">
    <source>
        <dbReference type="PIRSR" id="PIRSR641708-1"/>
    </source>
</evidence>
<evidence type="ECO:0000256" key="3">
    <source>
        <dbReference type="ARBA" id="ARBA00023235"/>
    </source>
</evidence>
<feature type="active site" description="Nucleophile" evidence="5">
    <location>
        <position position="1184"/>
    </location>
</feature>
<keyword evidence="3" id="KW-0413">Isomerase</keyword>
<protein>
    <submittedName>
        <fullName evidence="10">Ubiquitin fusion degradation protein</fullName>
    </submittedName>
</protein>
<dbReference type="SUPFAM" id="SSF55120">
    <property type="entry name" value="Pseudouridine synthase"/>
    <property type="match status" value="1"/>
</dbReference>
<organism evidence="10 11">
    <name type="scientific">Achlya hypogyna</name>
    <name type="common">Oomycete</name>
    <name type="synonym">Protoachlya hypogyna</name>
    <dbReference type="NCBI Taxonomy" id="1202772"/>
    <lineage>
        <taxon>Eukaryota</taxon>
        <taxon>Sar</taxon>
        <taxon>Stramenopiles</taxon>
        <taxon>Oomycota</taxon>
        <taxon>Saprolegniomycetes</taxon>
        <taxon>Saprolegniales</taxon>
        <taxon>Achlyaceae</taxon>
        <taxon>Achlya</taxon>
    </lineage>
</organism>
<keyword evidence="11" id="KW-1185">Reference proteome</keyword>
<dbReference type="InterPro" id="IPR020095">
    <property type="entry name" value="PsdUridine_synth_TruA_C"/>
</dbReference>
<dbReference type="Gene3D" id="3.30.70.580">
    <property type="entry name" value="Pseudouridine synthase I, catalytic domain, N-terminal subdomain"/>
    <property type="match status" value="1"/>
</dbReference>
<dbReference type="InterPro" id="IPR020097">
    <property type="entry name" value="PsdUridine_synth_TruA_a/b_dom"/>
</dbReference>
<dbReference type="Gene3D" id="3.30.70.660">
    <property type="entry name" value="Pseudouridine synthase I, catalytic domain, C-terminal subdomain"/>
    <property type="match status" value="1"/>
</dbReference>
<name>A0A1V9Z3D6_ACHHY</name>
<dbReference type="InterPro" id="IPR001406">
    <property type="entry name" value="PsdUridine_synth_TruA"/>
</dbReference>
<evidence type="ECO:0000259" key="9">
    <source>
        <dbReference type="PROSITE" id="PS51145"/>
    </source>
</evidence>
<dbReference type="PANTHER" id="PTHR11142:SF4">
    <property type="entry name" value="PSEUDOURIDYLATE SYNTHASE 1 HOMOLOG"/>
    <property type="match status" value="1"/>
</dbReference>
<dbReference type="EMBL" id="JNBR01000466">
    <property type="protein sequence ID" value="OQR92340.1"/>
    <property type="molecule type" value="Genomic_DNA"/>
</dbReference>
<evidence type="ECO:0000259" key="8">
    <source>
        <dbReference type="PROSITE" id="PS50835"/>
    </source>
</evidence>
<feature type="binding site" evidence="6">
    <location>
        <position position="1250"/>
    </location>
    <ligand>
        <name>substrate</name>
    </ligand>
</feature>
<evidence type="ECO:0000256" key="4">
    <source>
        <dbReference type="ARBA" id="ARBA00036943"/>
    </source>
</evidence>
<dbReference type="OrthoDB" id="77534at2759"/>
<evidence type="ECO:0000313" key="11">
    <source>
        <dbReference type="Proteomes" id="UP000243579"/>
    </source>
</evidence>
<dbReference type="InterPro" id="IPR020103">
    <property type="entry name" value="PsdUridine_synth_cat_dom_sf"/>
</dbReference>
<dbReference type="Proteomes" id="UP000243579">
    <property type="component" value="Unassembled WGS sequence"/>
</dbReference>
<feature type="domain" description="Ig-like" evidence="8">
    <location>
        <begin position="222"/>
        <end position="301"/>
    </location>
</feature>
<dbReference type="Pfam" id="PF01416">
    <property type="entry name" value="PseudoU_synth_1"/>
    <property type="match status" value="1"/>
</dbReference>
<dbReference type="SUPFAM" id="SSF48726">
    <property type="entry name" value="Immunoglobulin"/>
    <property type="match status" value="1"/>
</dbReference>
<dbReference type="GO" id="GO:0003723">
    <property type="term" value="F:RNA binding"/>
    <property type="evidence" value="ECO:0007669"/>
    <property type="project" value="InterPro"/>
</dbReference>
<comment type="catalytic activity">
    <reaction evidence="4">
        <text>a uridine in tRNA = a pseudouridine in tRNA</text>
        <dbReference type="Rhea" id="RHEA:54572"/>
        <dbReference type="Rhea" id="RHEA-COMP:13339"/>
        <dbReference type="Rhea" id="RHEA-COMP:13934"/>
        <dbReference type="ChEBI" id="CHEBI:65314"/>
        <dbReference type="ChEBI" id="CHEBI:65315"/>
    </reaction>
</comment>
<feature type="domain" description="ZU5" evidence="9">
    <location>
        <begin position="327"/>
        <end position="469"/>
    </location>
</feature>
<dbReference type="PANTHER" id="PTHR11142">
    <property type="entry name" value="PSEUDOURIDYLATE SYNTHASE"/>
    <property type="match status" value="1"/>
</dbReference>
<dbReference type="InterPro" id="IPR041708">
    <property type="entry name" value="PUS1/PUS2-like"/>
</dbReference>
<dbReference type="Gene3D" id="2.60.220.30">
    <property type="match status" value="1"/>
</dbReference>
<dbReference type="GO" id="GO:0031119">
    <property type="term" value="P:tRNA pseudouridine synthesis"/>
    <property type="evidence" value="ECO:0007669"/>
    <property type="project" value="InterPro"/>
</dbReference>
<dbReference type="Gene3D" id="2.60.40.10">
    <property type="entry name" value="Immunoglobulins"/>
    <property type="match status" value="1"/>
</dbReference>
<evidence type="ECO:0000256" key="1">
    <source>
        <dbReference type="ARBA" id="ARBA00009375"/>
    </source>
</evidence>
<reference evidence="10 11" key="1">
    <citation type="journal article" date="2014" name="Genome Biol. Evol.">
        <title>The secreted proteins of Achlya hypogyna and Thraustotheca clavata identify the ancestral oomycete secretome and reveal gene acquisitions by horizontal gene transfer.</title>
        <authorList>
            <person name="Misner I."/>
            <person name="Blouin N."/>
            <person name="Leonard G."/>
            <person name="Richards T.A."/>
            <person name="Lane C.E."/>
        </authorList>
    </citation>
    <scope>NUCLEOTIDE SEQUENCE [LARGE SCALE GENOMIC DNA]</scope>
    <source>
        <strain evidence="10 11">ATCC 48635</strain>
    </source>
</reference>
<dbReference type="FunFam" id="3.30.70.580:FF:000002">
    <property type="entry name" value="tRNA pseudouridine synthase"/>
    <property type="match status" value="1"/>
</dbReference>
<feature type="region of interest" description="Disordered" evidence="7">
    <location>
        <begin position="1308"/>
        <end position="1342"/>
    </location>
</feature>
<evidence type="ECO:0000313" key="10">
    <source>
        <dbReference type="EMBL" id="OQR92340.1"/>
    </source>
</evidence>
<sequence length="1619" mass="179342">MRAIFGAAPLYALLKGWRYAVLRKRAKRDSLRMKDADLDALFLYEHDLWLHDVLLSTDPALGRNRRDFMQLVHREMDGACAEGMDRQGRTVLHHAVLRDWGIDDIAWAVSIFPEAAGTKDCDGFAPLTYATLHGRCDEIVLQMAIPVAKAVQAQVLPMFDAGNYEGCKRLLAKAANESLAAVPHFDLCLIQAALALDAKTACLEVLEYWAAFIALWGYFDPPEIVDDLQPKLRVPLGSYVGLTVRAKGEPLSYQWFCDDDPLNTCTRATLDVSESASPEDEGRYFCRITNWRGTVTSATLALLVLDDTVVVDPSARYYVAKDTVRPTDALFNVKATTGDVLTHAGVQLWVPPGSFEVFDLFDANLAATAGMDIVLAVDPAPATPERLVSPIVRLKPTGVDPFLTPWTLRLPHDASDDPNMELVVLERVIVDLDGNEAFRPVPAAHYRVAATHVDVDLVALGTFAVAQRGQDQDVVPKQRMTITLLIPRSIPLAPPSVVDVHAWVFPTRLDAVETMAATIAAETDVALLGTMPIELLGATKVVIRFNRATVSSHVDVGAIAYVGAVPLYLDATESVAKEGFGLVVKEIEVALFRGVLRERTYDRTFLVPVTYSPCVAPAQVRLVRHNPWGLQVAWTSPAQEDAARPCMAMVELAPFSKTFWDRYKDIWWFERGHLSIVHRIYRVVHKGQSPNNTIVFTDVHAAAVRVTILNQDHAGTYCDPVLVSPDTVDLDDDDSVFASSDLTQQHVSPTLHADQVEAAAMVAAVYVRSQVFHDLFGVPPAEVIPWLDAHKQEYRAVHYSVALLLAGLARLQDTAHRVPFHRRLCEHFVRAFGLLERVLPALDTCYGTEGTPELVGRLHAALQALFVAVHSCVSPGWLGRFLVADANAFHAQLSGVLEGLVSDVRDHPFFADVPALLVHWEGAREAFLALAVMDKDELLRLHAWSLLGKTTPPIKPALLASHLSTLFHVDVFTELQLEKVLAHAYEMATTANTLASRLLSVFPSDKEVVEHTVAVIVRLTGDVVDVDCLRFINVKNTTLGVRVHGAMSFDKVARTVTFIPTVPFEARSTFKLKLRAEAAGSWLGPLRSTLKLEFSTKPNMFLARVGRGLQRRFLSVAAKKRKVKVALVSGYLGTGFHGVQLQDRNGVPTVEDTLRSALFKAGCIRDSNFDDMNKIGWSRSSRTDKGVHASIIVFSGKLLVDDDSIDEATGRLRGLPETINAHLPETVRIFTATKVHQSFRAREDCLLREYEYFLPLSFLAPHATPDRSVDAMAQTIIDTLPRYEGIFDFHNFTKQRSSFYKALDRRGKGDALTDDDEVHEDDEDDAEDESRPRDISIQNGTRRSLERHRRTIYACRGSIVPDFCGAPYLRVHLMGASFLLNQIRCMVGAAIAVATGHLTPTMFEAALETTHIVRVPTAPAEGLVLASCSLGGKRPLISLQRDYNAPSELEMRKFTAPHRSLLAPYDLHAVRAFRNQVIYREVDRAWKESEAVARWPQSFALWQEKFLGEEVDVAALDAAVAARRQDVARMQASSFAVVQRARLEKDPVRCLPRAFATTLSIRFGLAPGSYVTDILAALRWALMEEVLPADATEDDLLEFVCATGLDKLAARGQRMRLRQ</sequence>
<dbReference type="PROSITE" id="PS51145">
    <property type="entry name" value="ZU5"/>
    <property type="match status" value="1"/>
</dbReference>
<dbReference type="InterPro" id="IPR020094">
    <property type="entry name" value="TruA/RsuA/RluB/E/F_N"/>
</dbReference>
<dbReference type="InterPro" id="IPR036179">
    <property type="entry name" value="Ig-like_dom_sf"/>
</dbReference>
<keyword evidence="2" id="KW-0819">tRNA processing</keyword>
<gene>
    <name evidence="10" type="ORF">ACHHYP_03802</name>
</gene>
<evidence type="ECO:0000256" key="6">
    <source>
        <dbReference type="PIRSR" id="PIRSR641708-2"/>
    </source>
</evidence>
<dbReference type="GO" id="GO:0005634">
    <property type="term" value="C:nucleus"/>
    <property type="evidence" value="ECO:0007669"/>
    <property type="project" value="TreeGrafter"/>
</dbReference>
<dbReference type="InterPro" id="IPR013783">
    <property type="entry name" value="Ig-like_fold"/>
</dbReference>
<dbReference type="PROSITE" id="PS50835">
    <property type="entry name" value="IG_LIKE"/>
    <property type="match status" value="1"/>
</dbReference>
<evidence type="ECO:0000256" key="7">
    <source>
        <dbReference type="SAM" id="MobiDB-lite"/>
    </source>
</evidence>
<comment type="caution">
    <text evidence="10">The sequence shown here is derived from an EMBL/GenBank/DDBJ whole genome shotgun (WGS) entry which is preliminary data.</text>
</comment>
<feature type="compositionally biased region" description="Acidic residues" evidence="7">
    <location>
        <begin position="1312"/>
        <end position="1328"/>
    </location>
</feature>
<dbReference type="GO" id="GO:1990481">
    <property type="term" value="P:mRNA pseudouridine synthesis"/>
    <property type="evidence" value="ECO:0007669"/>
    <property type="project" value="TreeGrafter"/>
</dbReference>
<dbReference type="CDD" id="cd02568">
    <property type="entry name" value="PseudoU_synth_PUS1_PUS2"/>
    <property type="match status" value="1"/>
</dbReference>
<evidence type="ECO:0000256" key="2">
    <source>
        <dbReference type="ARBA" id="ARBA00022694"/>
    </source>
</evidence>
<proteinExistence type="inferred from homology"/>